<reference evidence="11 12" key="1">
    <citation type="submission" date="2018-09" db="EMBL/GenBank/DDBJ databases">
        <title>YIM 75507 draft genome.</title>
        <authorList>
            <person name="Tang S."/>
            <person name="Feng Y."/>
        </authorList>
    </citation>
    <scope>NUCLEOTIDE SEQUENCE [LARGE SCALE GENOMIC DNA]</scope>
    <source>
        <strain evidence="11 12">YIM 75507</strain>
    </source>
</reference>
<keyword evidence="4 8" id="KW-0822">Tryptophan biosynthesis</keyword>
<dbReference type="Proteomes" id="UP000265768">
    <property type="component" value="Unassembled WGS sequence"/>
</dbReference>
<evidence type="ECO:0000256" key="3">
    <source>
        <dbReference type="ARBA" id="ARBA00022605"/>
    </source>
</evidence>
<evidence type="ECO:0000313" key="12">
    <source>
        <dbReference type="Proteomes" id="UP000265768"/>
    </source>
</evidence>
<evidence type="ECO:0000256" key="4">
    <source>
        <dbReference type="ARBA" id="ARBA00022822"/>
    </source>
</evidence>
<comment type="caution">
    <text evidence="11">The sequence shown here is derived from an EMBL/GenBank/DDBJ whole genome shotgun (WGS) entry which is preliminary data.</text>
</comment>
<keyword evidence="12" id="KW-1185">Reference proteome</keyword>
<dbReference type="InterPro" id="IPR011060">
    <property type="entry name" value="RibuloseP-bd_barrel"/>
</dbReference>
<organism evidence="11 12">
    <name type="scientific">Bailinhaonella thermotolerans</name>
    <dbReference type="NCBI Taxonomy" id="1070861"/>
    <lineage>
        <taxon>Bacteria</taxon>
        <taxon>Bacillati</taxon>
        <taxon>Actinomycetota</taxon>
        <taxon>Actinomycetes</taxon>
        <taxon>Streptosporangiales</taxon>
        <taxon>Streptosporangiaceae</taxon>
        <taxon>Bailinhaonella</taxon>
    </lineage>
</organism>
<dbReference type="PANTHER" id="PTHR43406">
    <property type="entry name" value="TRYPTOPHAN SYNTHASE, ALPHA CHAIN"/>
    <property type="match status" value="1"/>
</dbReference>
<dbReference type="AlphaFoldDB" id="A0A3A4AVX3"/>
<keyword evidence="6 8" id="KW-0456">Lyase</keyword>
<dbReference type="EMBL" id="QZEY01000007">
    <property type="protein sequence ID" value="RJL31464.1"/>
    <property type="molecule type" value="Genomic_DNA"/>
</dbReference>
<dbReference type="Pfam" id="PF00290">
    <property type="entry name" value="Trp_syntA"/>
    <property type="match status" value="1"/>
</dbReference>
<evidence type="ECO:0000256" key="10">
    <source>
        <dbReference type="SAM" id="MobiDB-lite"/>
    </source>
</evidence>
<dbReference type="OrthoDB" id="9804578at2"/>
<evidence type="ECO:0000256" key="9">
    <source>
        <dbReference type="RuleBase" id="RU003662"/>
    </source>
</evidence>
<dbReference type="HAMAP" id="MF_00131">
    <property type="entry name" value="Trp_synth_alpha"/>
    <property type="match status" value="1"/>
</dbReference>
<evidence type="ECO:0000256" key="1">
    <source>
        <dbReference type="ARBA" id="ARBA00004733"/>
    </source>
</evidence>
<dbReference type="SUPFAM" id="SSF51366">
    <property type="entry name" value="Ribulose-phoshate binding barrel"/>
    <property type="match status" value="1"/>
</dbReference>
<feature type="active site" description="Proton acceptor" evidence="8">
    <location>
        <position position="94"/>
    </location>
</feature>
<comment type="catalytic activity">
    <reaction evidence="7 8">
        <text>(1S,2R)-1-C-(indol-3-yl)glycerol 3-phosphate + L-serine = D-glyceraldehyde 3-phosphate + L-tryptophan + H2O</text>
        <dbReference type="Rhea" id="RHEA:10532"/>
        <dbReference type="ChEBI" id="CHEBI:15377"/>
        <dbReference type="ChEBI" id="CHEBI:33384"/>
        <dbReference type="ChEBI" id="CHEBI:57912"/>
        <dbReference type="ChEBI" id="CHEBI:58866"/>
        <dbReference type="ChEBI" id="CHEBI:59776"/>
        <dbReference type="EC" id="4.2.1.20"/>
    </reaction>
</comment>
<comment type="pathway">
    <text evidence="1 8">Amino-acid biosynthesis; L-tryptophan biosynthesis; L-tryptophan from chorismate: step 5/5.</text>
</comment>
<dbReference type="CDD" id="cd04724">
    <property type="entry name" value="Tryptophan_synthase_alpha"/>
    <property type="match status" value="1"/>
</dbReference>
<evidence type="ECO:0000256" key="7">
    <source>
        <dbReference type="ARBA" id="ARBA00049047"/>
    </source>
</evidence>
<dbReference type="UniPathway" id="UPA00035">
    <property type="reaction ID" value="UER00044"/>
</dbReference>
<dbReference type="GO" id="GO:0004834">
    <property type="term" value="F:tryptophan synthase activity"/>
    <property type="evidence" value="ECO:0007669"/>
    <property type="project" value="UniProtKB-UniRule"/>
</dbReference>
<proteinExistence type="inferred from homology"/>
<dbReference type="PANTHER" id="PTHR43406:SF1">
    <property type="entry name" value="TRYPTOPHAN SYNTHASE ALPHA CHAIN, CHLOROPLASTIC"/>
    <property type="match status" value="1"/>
</dbReference>
<feature type="region of interest" description="Disordered" evidence="10">
    <location>
        <begin position="1"/>
        <end position="34"/>
    </location>
</feature>
<evidence type="ECO:0000256" key="2">
    <source>
        <dbReference type="ARBA" id="ARBA00011270"/>
    </source>
</evidence>
<evidence type="ECO:0000256" key="8">
    <source>
        <dbReference type="HAMAP-Rule" id="MF_00131"/>
    </source>
</evidence>
<evidence type="ECO:0000313" key="11">
    <source>
        <dbReference type="EMBL" id="RJL31464.1"/>
    </source>
</evidence>
<feature type="active site" description="Proton acceptor" evidence="8">
    <location>
        <position position="83"/>
    </location>
</feature>
<comment type="similarity">
    <text evidence="8 9">Belongs to the TrpA family.</text>
</comment>
<protein>
    <recommendedName>
        <fullName evidence="8">Tryptophan synthase alpha chain</fullName>
        <ecNumber evidence="8">4.2.1.20</ecNumber>
    </recommendedName>
</protein>
<dbReference type="GO" id="GO:0005829">
    <property type="term" value="C:cytosol"/>
    <property type="evidence" value="ECO:0007669"/>
    <property type="project" value="TreeGrafter"/>
</dbReference>
<evidence type="ECO:0000256" key="5">
    <source>
        <dbReference type="ARBA" id="ARBA00023141"/>
    </source>
</evidence>
<comment type="subunit">
    <text evidence="2 8">Tetramer of two alpha and two beta chains.</text>
</comment>
<gene>
    <name evidence="8 11" type="primary">trpA</name>
    <name evidence="11" type="ORF">D5H75_19755</name>
</gene>
<dbReference type="InterPro" id="IPR013785">
    <property type="entry name" value="Aldolase_TIM"/>
</dbReference>
<comment type="function">
    <text evidence="8">The alpha subunit is responsible for the aldol cleavage of indoleglycerol phosphate to indole and glyceraldehyde 3-phosphate.</text>
</comment>
<dbReference type="EC" id="4.2.1.20" evidence="8"/>
<evidence type="ECO:0000256" key="6">
    <source>
        <dbReference type="ARBA" id="ARBA00023239"/>
    </source>
</evidence>
<dbReference type="InterPro" id="IPR002028">
    <property type="entry name" value="Trp_synthase_suA"/>
</dbReference>
<accession>A0A3A4AVX3</accession>
<sequence>MGDPRGRVRGAARGLDRAAHAVRPGRQGRRDADGGAVNALETRLRARRDAGRKLLMPYVTGGITPDWTEYARAFAAAGADAIEIGVPFSDPTLDGVTIQEASHAALTRGATPRGVLAGLAGLADLDVPLVVSTYCNLVFRDGPWAFCAALREAGASGLIVPDLPVDEADEAADAAAGAGVDLALLASPATPAPRLAEISRRSRGFVYAVSLMGTTGTRSALGPAATALAGRITGLSDRPVLLGFGISTPGQAVEAARRADGVVVGAAIMRRVLAGARPDEIGAFLTAMREALDDPGA</sequence>
<keyword evidence="3 8" id="KW-0028">Amino-acid biosynthesis</keyword>
<name>A0A3A4AVX3_9ACTN</name>
<dbReference type="NCBIfam" id="TIGR00262">
    <property type="entry name" value="trpA"/>
    <property type="match status" value="1"/>
</dbReference>
<dbReference type="Gene3D" id="3.20.20.70">
    <property type="entry name" value="Aldolase class I"/>
    <property type="match status" value="1"/>
</dbReference>
<keyword evidence="5 8" id="KW-0057">Aromatic amino acid biosynthesis</keyword>